<evidence type="ECO:0000259" key="10">
    <source>
        <dbReference type="PROSITE" id="PS50893"/>
    </source>
</evidence>
<feature type="domain" description="ABC transmembrane type-1" evidence="11">
    <location>
        <begin position="844"/>
        <end position="1118"/>
    </location>
</feature>
<evidence type="ECO:0000256" key="3">
    <source>
        <dbReference type="ARBA" id="ARBA00022475"/>
    </source>
</evidence>
<dbReference type="InterPro" id="IPR036640">
    <property type="entry name" value="ABC1_TM_sf"/>
</dbReference>
<dbReference type="Pfam" id="PF00005">
    <property type="entry name" value="ABC_tran"/>
    <property type="match status" value="2"/>
</dbReference>
<feature type="transmembrane region" description="Helical" evidence="9">
    <location>
        <begin position="44"/>
        <end position="65"/>
    </location>
</feature>
<dbReference type="InterPro" id="IPR003439">
    <property type="entry name" value="ABC_transporter-like_ATP-bd"/>
</dbReference>
<feature type="transmembrane region" description="Helical" evidence="9">
    <location>
        <begin position="376"/>
        <end position="398"/>
    </location>
</feature>
<feature type="domain" description="ABC transmembrane type-1" evidence="11">
    <location>
        <begin position="249"/>
        <end position="524"/>
    </location>
</feature>
<dbReference type="InterPro" id="IPR017871">
    <property type="entry name" value="ABC_transporter-like_CS"/>
</dbReference>
<name>A0AAD8PJJ1_9PEZI</name>
<dbReference type="CDD" id="cd03250">
    <property type="entry name" value="ABCC_MRP_domain1"/>
    <property type="match status" value="1"/>
</dbReference>
<dbReference type="PROSITE" id="PS50929">
    <property type="entry name" value="ABC_TM1F"/>
    <property type="match status" value="2"/>
</dbReference>
<keyword evidence="7 9" id="KW-1133">Transmembrane helix</keyword>
<feature type="transmembrane region" description="Helical" evidence="9">
    <location>
        <begin position="498"/>
        <end position="519"/>
    </location>
</feature>
<feature type="transmembrane region" description="Helical" evidence="9">
    <location>
        <begin position="1061"/>
        <end position="1084"/>
    </location>
</feature>
<feature type="transmembrane region" description="Helical" evidence="9">
    <location>
        <begin position="275"/>
        <end position="296"/>
    </location>
</feature>
<feature type="domain" description="ABC transporter" evidence="10">
    <location>
        <begin position="1156"/>
        <end position="1397"/>
    </location>
</feature>
<dbReference type="InterPro" id="IPR027417">
    <property type="entry name" value="P-loop_NTPase"/>
</dbReference>
<evidence type="ECO:0000256" key="5">
    <source>
        <dbReference type="ARBA" id="ARBA00022741"/>
    </source>
</evidence>
<dbReference type="Gene3D" id="3.40.50.300">
    <property type="entry name" value="P-loop containing nucleotide triphosphate hydrolases"/>
    <property type="match status" value="2"/>
</dbReference>
<dbReference type="CDD" id="cd18580">
    <property type="entry name" value="ABC_6TM_ABCC_D2"/>
    <property type="match status" value="1"/>
</dbReference>
<evidence type="ECO:0000256" key="1">
    <source>
        <dbReference type="ARBA" id="ARBA00004651"/>
    </source>
</evidence>
<dbReference type="RefSeq" id="XP_060406937.1">
    <property type="nucleotide sequence ID" value="XM_060559494.1"/>
</dbReference>
<evidence type="ECO:0000256" key="8">
    <source>
        <dbReference type="ARBA" id="ARBA00023136"/>
    </source>
</evidence>
<keyword evidence="8 9" id="KW-0472">Membrane</keyword>
<protein>
    <submittedName>
        <fullName evidence="12">P-loop containing nucleoside triphosphate hydrolase protein</fullName>
    </submittedName>
</protein>
<evidence type="ECO:0000256" key="2">
    <source>
        <dbReference type="ARBA" id="ARBA00022448"/>
    </source>
</evidence>
<reference evidence="12" key="1">
    <citation type="submission" date="2021-06" db="EMBL/GenBank/DDBJ databases">
        <title>Comparative genomics, transcriptomics and evolutionary studies reveal genomic signatures of adaptation to plant cell wall in hemibiotrophic fungi.</title>
        <authorList>
            <consortium name="DOE Joint Genome Institute"/>
            <person name="Baroncelli R."/>
            <person name="Diaz J.F."/>
            <person name="Benocci T."/>
            <person name="Peng M."/>
            <person name="Battaglia E."/>
            <person name="Haridas S."/>
            <person name="Andreopoulos W."/>
            <person name="Labutti K."/>
            <person name="Pangilinan J."/>
            <person name="Floch G.L."/>
            <person name="Makela M.R."/>
            <person name="Henrissat B."/>
            <person name="Grigoriev I.V."/>
            <person name="Crouch J.A."/>
            <person name="De Vries R.P."/>
            <person name="Sukno S.A."/>
            <person name="Thon M.R."/>
        </authorList>
    </citation>
    <scope>NUCLEOTIDE SEQUENCE</scope>
    <source>
        <strain evidence="12">CBS 125086</strain>
    </source>
</reference>
<dbReference type="GO" id="GO:0016887">
    <property type="term" value="F:ATP hydrolysis activity"/>
    <property type="evidence" value="ECO:0007669"/>
    <property type="project" value="InterPro"/>
</dbReference>
<gene>
    <name evidence="12" type="ORF">LY79DRAFT_573665</name>
</gene>
<keyword evidence="3" id="KW-1003">Cell membrane</keyword>
<dbReference type="InterPro" id="IPR050173">
    <property type="entry name" value="ABC_transporter_C-like"/>
</dbReference>
<accession>A0AAD8PJJ1</accession>
<proteinExistence type="predicted"/>
<keyword evidence="4 9" id="KW-0812">Transmembrane</keyword>
<dbReference type="PROSITE" id="PS00211">
    <property type="entry name" value="ABC_TRANSPORTER_1"/>
    <property type="match status" value="2"/>
</dbReference>
<dbReference type="SMART" id="SM00382">
    <property type="entry name" value="AAA"/>
    <property type="match status" value="2"/>
</dbReference>
<keyword evidence="5" id="KW-0547">Nucleotide-binding</keyword>
<dbReference type="InterPro" id="IPR003593">
    <property type="entry name" value="AAA+_ATPase"/>
</dbReference>
<sequence length="1397" mass="154319">MSVQLHTLSTIPSALFLLLLPFRLSKLRTEKIKVIPGHRGLVKLVIAILLAVAQAIFLTFTSPAANRFDGALLPAILSFVASIGLCLLVCLEHGRSIKPSDLATLYLLFSSSCDAARLGAIIQHNGDSFHFWLSVVNVCLELLLLVIECQGKQDILRTPREQHSPEELAGILNRIFFWWINSILWKGYRNVLIGDNLPPIDSKLSSRALRQQAQQAWDLRDKPEQKMTLPKVLVQSMLLQFLAPIIPRLVLIAFRYAQPVLISIAIRFMNNVPDAIFGSARSVVFLSIVVYAGLAISRTVYAHSLNRLKTMIRGAVVGLIYTKALSQRGTGYDDGIAVALMSTDAVNVGQSAEMFHETWAHIIEVILGTVMLARQVGWVCLIPITLIFFCTRMTRYLAKNLQSMQKNWNVATQARLSTITSLITSMKGLKMLGFTPYAETLVNNLRREELDMAKKVRWMMVAHNASANALGIFSPAITLVLFVLLAKWNGLTLDTETAFTTTALLGLVTHPANMIMSIVPQAMGSLAAFERIKHYLAQPSLDDERGLLRRSSEVQSMDTPSICVRDVTIQAESSVDPIIRNANVLIQSGSIVMCSGPVASGKTAFIKALLSELPVVSGTISVSSKRIGYCEQSPWLRNGTLREAICGFMPFERNWYEEVVRLCCLNDDISALPNGDNTLIGSRGLNLSGGQRQRVALARAVYTRYDIMLLDNPFSALDKKTGSHVIENLLGPKGHFKKAGTTVFLTAHSATYFHLADWLVLLRDATITYQGTWEALKRTQEDISMFYVDNKLCQNYEEEPDRESKVQSQALKVSENISDLSRATGDISLYGYYLHAAGLRNFSILLTCTSLYSLFITLPQYWLQKWTAAPPTQTMFYIGGYLILSLLAWVFTNGSMWSTHILLAPTSGDTLHRRLLSTIIQAPLSYFFVTDTGAILNRFSQDIQLVDRQLAPAILSMANQVFKLSVQIGLLYSTQKFMTLTLPLCTVAVYLVQKAYLRTSRQLRLLDLESQSAVYSSFLEAVEGVVTIRAFGWQKEVQQANIESLDVSQQPSYILFCLQQWLSIVLDLIVGAVATGIIVLAVTLKGTTTAGQIGMALNIVLVANNTLFSLVTSWTNLEISLGAISRIRKLETETPKEDGLSENYIPDETWPSLGNIQINNVAVGYNSESLVLKDFTMNIVAGQQVLVCGRTGSGKSTFLLTLLRLLDTTCGVIKVDGVDLSLVPRSLVRKQCFITIAQDPCIIGQASLRFNLDPSGTLPDDTVVEALNKTSLWMHFVSGTAIPHLAQAQPVLGKPICSLPQMSSGQSQLFALARALLQLQHLKKEHSVCGRTSPGRIMPILLLDEATSSVDAETESKMHSIIRSEFTDNGHTVVMIAHKVVEVTESFREGQDVVVSL</sequence>
<keyword evidence="2" id="KW-0813">Transport</keyword>
<evidence type="ECO:0000313" key="13">
    <source>
        <dbReference type="Proteomes" id="UP001230504"/>
    </source>
</evidence>
<comment type="subcellular location">
    <subcellularLocation>
        <location evidence="1">Cell membrane</location>
        <topology evidence="1">Multi-pass membrane protein</topology>
    </subcellularLocation>
</comment>
<dbReference type="GO" id="GO:0140359">
    <property type="term" value="F:ABC-type transporter activity"/>
    <property type="evidence" value="ECO:0007669"/>
    <property type="project" value="InterPro"/>
</dbReference>
<dbReference type="Pfam" id="PF00664">
    <property type="entry name" value="ABC_membrane"/>
    <property type="match status" value="2"/>
</dbReference>
<evidence type="ECO:0000256" key="9">
    <source>
        <dbReference type="SAM" id="Phobius"/>
    </source>
</evidence>
<feature type="transmembrane region" description="Helical" evidence="9">
    <location>
        <begin position="874"/>
        <end position="892"/>
    </location>
</feature>
<evidence type="ECO:0000313" key="12">
    <source>
        <dbReference type="EMBL" id="KAK1564091.1"/>
    </source>
</evidence>
<dbReference type="PROSITE" id="PS50893">
    <property type="entry name" value="ABC_TRANSPORTER_2"/>
    <property type="match status" value="2"/>
</dbReference>
<dbReference type="GO" id="GO:0005886">
    <property type="term" value="C:plasma membrane"/>
    <property type="evidence" value="ECO:0007669"/>
    <property type="project" value="UniProtKB-SubCell"/>
</dbReference>
<dbReference type="SUPFAM" id="SSF90123">
    <property type="entry name" value="ABC transporter transmembrane region"/>
    <property type="match status" value="2"/>
</dbReference>
<evidence type="ECO:0000256" key="7">
    <source>
        <dbReference type="ARBA" id="ARBA00022989"/>
    </source>
</evidence>
<feature type="transmembrane region" description="Helical" evidence="9">
    <location>
        <begin position="465"/>
        <end position="486"/>
    </location>
</feature>
<dbReference type="GO" id="GO:0005524">
    <property type="term" value="F:ATP binding"/>
    <property type="evidence" value="ECO:0007669"/>
    <property type="project" value="UniProtKB-KW"/>
</dbReference>
<dbReference type="SUPFAM" id="SSF52540">
    <property type="entry name" value="P-loop containing nucleoside triphosphate hydrolases"/>
    <property type="match status" value="2"/>
</dbReference>
<feature type="transmembrane region" description="Helical" evidence="9">
    <location>
        <begin position="71"/>
        <end position="91"/>
    </location>
</feature>
<dbReference type="InterPro" id="IPR011527">
    <property type="entry name" value="ABC1_TM_dom"/>
</dbReference>
<dbReference type="GeneID" id="85443734"/>
<dbReference type="PANTHER" id="PTHR24223:SF345">
    <property type="entry name" value="ABC MULTIDRUG TRANSPORTER (EUROFUNG)"/>
    <property type="match status" value="1"/>
</dbReference>
<dbReference type="EMBL" id="JAHLJV010000214">
    <property type="protein sequence ID" value="KAK1564091.1"/>
    <property type="molecule type" value="Genomic_DNA"/>
</dbReference>
<feature type="transmembrane region" description="Helical" evidence="9">
    <location>
        <begin position="6"/>
        <end position="24"/>
    </location>
</feature>
<dbReference type="InterPro" id="IPR044726">
    <property type="entry name" value="ABCC_6TM_D2"/>
</dbReference>
<dbReference type="Gene3D" id="1.20.1560.10">
    <property type="entry name" value="ABC transporter type 1, transmembrane domain"/>
    <property type="match status" value="2"/>
</dbReference>
<evidence type="ECO:0000259" key="11">
    <source>
        <dbReference type="PROSITE" id="PS50929"/>
    </source>
</evidence>
<feature type="transmembrane region" description="Helical" evidence="9">
    <location>
        <begin position="842"/>
        <end position="862"/>
    </location>
</feature>
<dbReference type="FunFam" id="1.20.1560.10:FF:000066">
    <property type="entry name" value="ABC multidrug transporter (Eurofung)"/>
    <property type="match status" value="1"/>
</dbReference>
<keyword evidence="12" id="KW-0378">Hydrolase</keyword>
<dbReference type="InterPro" id="IPR044746">
    <property type="entry name" value="ABCC_6TM_D1"/>
</dbReference>
<organism evidence="12 13">
    <name type="scientific">Colletotrichum navitas</name>
    <dbReference type="NCBI Taxonomy" id="681940"/>
    <lineage>
        <taxon>Eukaryota</taxon>
        <taxon>Fungi</taxon>
        <taxon>Dikarya</taxon>
        <taxon>Ascomycota</taxon>
        <taxon>Pezizomycotina</taxon>
        <taxon>Sordariomycetes</taxon>
        <taxon>Hypocreomycetidae</taxon>
        <taxon>Glomerellales</taxon>
        <taxon>Glomerellaceae</taxon>
        <taxon>Colletotrichum</taxon>
        <taxon>Colletotrichum graminicola species complex</taxon>
    </lineage>
</organism>
<keyword evidence="6" id="KW-0067">ATP-binding</keyword>
<dbReference type="Proteomes" id="UP001230504">
    <property type="component" value="Unassembled WGS sequence"/>
</dbReference>
<comment type="caution">
    <text evidence="12">The sequence shown here is derived from an EMBL/GenBank/DDBJ whole genome shotgun (WGS) entry which is preliminary data.</text>
</comment>
<evidence type="ECO:0000256" key="6">
    <source>
        <dbReference type="ARBA" id="ARBA00022840"/>
    </source>
</evidence>
<dbReference type="CDD" id="cd18579">
    <property type="entry name" value="ABC_6TM_ABCC_D1"/>
    <property type="match status" value="1"/>
</dbReference>
<dbReference type="PANTHER" id="PTHR24223">
    <property type="entry name" value="ATP-BINDING CASSETTE SUB-FAMILY C"/>
    <property type="match status" value="1"/>
</dbReference>
<evidence type="ECO:0000256" key="4">
    <source>
        <dbReference type="ARBA" id="ARBA00022692"/>
    </source>
</evidence>
<feature type="domain" description="ABC transporter" evidence="10">
    <location>
        <begin position="562"/>
        <end position="789"/>
    </location>
</feature>
<keyword evidence="13" id="KW-1185">Reference proteome</keyword>